<evidence type="ECO:0000313" key="3">
    <source>
        <dbReference type="Proteomes" id="UP001221142"/>
    </source>
</evidence>
<gene>
    <name evidence="2" type="ORF">FB45DRAFT_1011678</name>
</gene>
<feature type="compositionally biased region" description="Basic and acidic residues" evidence="1">
    <location>
        <begin position="8"/>
        <end position="22"/>
    </location>
</feature>
<dbReference type="AlphaFoldDB" id="A0AAD7B0G2"/>
<accession>A0AAD7B0G2</accession>
<comment type="caution">
    <text evidence="2">The sequence shown here is derived from an EMBL/GenBank/DDBJ whole genome shotgun (WGS) entry which is preliminary data.</text>
</comment>
<organism evidence="2 3">
    <name type="scientific">Roridomyces roridus</name>
    <dbReference type="NCBI Taxonomy" id="1738132"/>
    <lineage>
        <taxon>Eukaryota</taxon>
        <taxon>Fungi</taxon>
        <taxon>Dikarya</taxon>
        <taxon>Basidiomycota</taxon>
        <taxon>Agaricomycotina</taxon>
        <taxon>Agaricomycetes</taxon>
        <taxon>Agaricomycetidae</taxon>
        <taxon>Agaricales</taxon>
        <taxon>Marasmiineae</taxon>
        <taxon>Mycenaceae</taxon>
        <taxon>Roridomyces</taxon>
    </lineage>
</organism>
<protein>
    <submittedName>
        <fullName evidence="2">Uncharacterized protein</fullName>
    </submittedName>
</protein>
<dbReference type="EMBL" id="JARKIF010000055">
    <property type="protein sequence ID" value="KAJ7606606.1"/>
    <property type="molecule type" value="Genomic_DNA"/>
</dbReference>
<sequence>MKTITGRDLLKPDPRIRPDARLPGKGTGEDIGYSSNSTALEPIPVGLLRLDMSRFGALLDKEAMQTVLDKSYSDITLERTHHLNLEGDIERALNLYIVHPVNLMFEDYLDREGAPKRRILTCKSQVTDKHKGSVRVDMVWFVDKKAILAMEVKRSRAIRMHEWRAALPPGYTLQQQEQRLHALVQTERASAAQRGIHDFKSLICGNAEKIMRQVHKYFRRYDAPNALVFDWSHMILLDLKPGDTTIPQIHPADGDVDWTFRKLLLVALLDGLTRVWKDEDEA</sequence>
<proteinExistence type="predicted"/>
<reference evidence="2" key="1">
    <citation type="submission" date="2023-03" db="EMBL/GenBank/DDBJ databases">
        <title>Massive genome expansion in bonnet fungi (Mycena s.s.) driven by repeated elements and novel gene families across ecological guilds.</title>
        <authorList>
            <consortium name="Lawrence Berkeley National Laboratory"/>
            <person name="Harder C.B."/>
            <person name="Miyauchi S."/>
            <person name="Viragh M."/>
            <person name="Kuo A."/>
            <person name="Thoen E."/>
            <person name="Andreopoulos B."/>
            <person name="Lu D."/>
            <person name="Skrede I."/>
            <person name="Drula E."/>
            <person name="Henrissat B."/>
            <person name="Morin E."/>
            <person name="Kohler A."/>
            <person name="Barry K."/>
            <person name="LaButti K."/>
            <person name="Morin E."/>
            <person name="Salamov A."/>
            <person name="Lipzen A."/>
            <person name="Mereny Z."/>
            <person name="Hegedus B."/>
            <person name="Baldrian P."/>
            <person name="Stursova M."/>
            <person name="Weitz H."/>
            <person name="Taylor A."/>
            <person name="Grigoriev I.V."/>
            <person name="Nagy L.G."/>
            <person name="Martin F."/>
            <person name="Kauserud H."/>
        </authorList>
    </citation>
    <scope>NUCLEOTIDE SEQUENCE</scope>
    <source>
        <strain evidence="2">9284</strain>
    </source>
</reference>
<keyword evidence="3" id="KW-1185">Reference proteome</keyword>
<feature type="region of interest" description="Disordered" evidence="1">
    <location>
        <begin position="1"/>
        <end position="35"/>
    </location>
</feature>
<evidence type="ECO:0000256" key="1">
    <source>
        <dbReference type="SAM" id="MobiDB-lite"/>
    </source>
</evidence>
<evidence type="ECO:0000313" key="2">
    <source>
        <dbReference type="EMBL" id="KAJ7606606.1"/>
    </source>
</evidence>
<name>A0AAD7B0G2_9AGAR</name>
<dbReference type="Proteomes" id="UP001221142">
    <property type="component" value="Unassembled WGS sequence"/>
</dbReference>